<evidence type="ECO:0000313" key="3">
    <source>
        <dbReference type="EMBL" id="KAF6002308.1"/>
    </source>
</evidence>
<dbReference type="EMBL" id="VWRR01000011">
    <property type="protein sequence ID" value="KAF6002308.1"/>
    <property type="molecule type" value="Genomic_DNA"/>
</dbReference>
<protein>
    <recommendedName>
        <fullName evidence="2">Replication protein A C-terminal domain-containing protein</fullName>
    </recommendedName>
</protein>
<organism evidence="3 4">
    <name type="scientific">Cyanidiococcus yangmingshanensis</name>
    <dbReference type="NCBI Taxonomy" id="2690220"/>
    <lineage>
        <taxon>Eukaryota</taxon>
        <taxon>Rhodophyta</taxon>
        <taxon>Bangiophyceae</taxon>
        <taxon>Cyanidiales</taxon>
        <taxon>Cyanidiaceae</taxon>
        <taxon>Cyanidiococcus</taxon>
    </lineage>
</organism>
<dbReference type="AlphaFoldDB" id="A0A7J7IH13"/>
<dbReference type="SUPFAM" id="SSF46785">
    <property type="entry name" value="Winged helix' DNA-binding domain"/>
    <property type="match status" value="1"/>
</dbReference>
<feature type="domain" description="Replication protein A C-terminal" evidence="2">
    <location>
        <begin position="209"/>
        <end position="291"/>
    </location>
</feature>
<name>A0A7J7IH13_9RHOD</name>
<accession>A0A7J7IH13</accession>
<dbReference type="Gene3D" id="2.40.50.140">
    <property type="entry name" value="Nucleic acid-binding proteins"/>
    <property type="match status" value="1"/>
</dbReference>
<gene>
    <name evidence="3" type="ORF">F1559_004200</name>
</gene>
<comment type="caution">
    <text evidence="3">The sequence shown here is derived from an EMBL/GenBank/DDBJ whole genome shotgun (WGS) entry which is preliminary data.</text>
</comment>
<keyword evidence="4" id="KW-1185">Reference proteome</keyword>
<dbReference type="InterPro" id="IPR014892">
    <property type="entry name" value="RPA_C"/>
</dbReference>
<dbReference type="SUPFAM" id="SSF50249">
    <property type="entry name" value="Nucleic acid-binding proteins"/>
    <property type="match status" value="1"/>
</dbReference>
<dbReference type="OrthoDB" id="25571at2759"/>
<dbReference type="Gene3D" id="1.10.10.10">
    <property type="entry name" value="Winged helix-like DNA-binding domain superfamily/Winged helix DNA-binding domain"/>
    <property type="match status" value="1"/>
</dbReference>
<dbReference type="Pfam" id="PF08784">
    <property type="entry name" value="RPA_C"/>
    <property type="match status" value="1"/>
</dbReference>
<evidence type="ECO:0000313" key="4">
    <source>
        <dbReference type="Proteomes" id="UP000530660"/>
    </source>
</evidence>
<dbReference type="Proteomes" id="UP000530660">
    <property type="component" value="Unassembled WGS sequence"/>
</dbReference>
<comment type="similarity">
    <text evidence="1">Belongs to the replication factor A protein 2 family.</text>
</comment>
<sequence>MDYASAYSGYGGGGFLPQSPVRGGDAPSRLGAGGVGGSLRDQRKTLLPARIADLVHATHDAVTNTFLLRDENEHHGVTISESTLLKVVAYVEELREQPLDLLWLLDDRSGEMIWARMASSNSSSLAELEQSGILVRAFGQLLEVDGRRILNVRAIRKADGEPELRYHESLCRLTKLQLIRGYPTATKTAAGGLRSPSKGAPDNGLPIMGQRNASMSMASAAPRQNADLEIPSVFSPEQLKILGCIRQKTSRDCDCTLDDIVASTGMGAATVRMVCEALQNEGHIYCTLDDDTFRASSA</sequence>
<proteinExistence type="inferred from homology"/>
<dbReference type="InterPro" id="IPR012340">
    <property type="entry name" value="NA-bd_OB-fold"/>
</dbReference>
<dbReference type="InterPro" id="IPR036388">
    <property type="entry name" value="WH-like_DNA-bd_sf"/>
</dbReference>
<dbReference type="InterPro" id="IPR036390">
    <property type="entry name" value="WH_DNA-bd_sf"/>
</dbReference>
<evidence type="ECO:0000256" key="1">
    <source>
        <dbReference type="ARBA" id="ARBA00007815"/>
    </source>
</evidence>
<reference evidence="3 4" key="1">
    <citation type="journal article" date="2020" name="J. Phycol.">
        <title>Comparative genome analysis reveals Cyanidiococcus gen. nov., a new extremophilic red algal genus sister to Cyanidioschyzon (Cyanidioschyzonaceae, Rhodophyta).</title>
        <authorList>
            <person name="Liu S.-L."/>
            <person name="Chiang Y.-R."/>
            <person name="Yoon H.S."/>
            <person name="Fu H.-Y."/>
        </authorList>
    </citation>
    <scope>NUCLEOTIDE SEQUENCE [LARGE SCALE GENOMIC DNA]</scope>
    <source>
        <strain evidence="3 4">THAL066</strain>
    </source>
</reference>
<evidence type="ECO:0000259" key="2">
    <source>
        <dbReference type="Pfam" id="PF08784"/>
    </source>
</evidence>